<keyword evidence="2" id="KW-0503">Monooxygenase</keyword>
<keyword evidence="2" id="KW-0560">Oxidoreductase</keyword>
<reference evidence="2 3" key="1">
    <citation type="submission" date="2018-07" db="EMBL/GenBank/DDBJ databases">
        <title>Genomic Encyclopedia of Type Strains, Phase IV (KMG-IV): sequencing the most valuable type-strain genomes for metagenomic binning, comparative biology and taxonomic classification.</title>
        <authorList>
            <person name="Goeker M."/>
        </authorList>
    </citation>
    <scope>NUCLEOTIDE SEQUENCE [LARGE SCALE GENOMIC DNA]</scope>
    <source>
        <strain evidence="2 3">DSM 103736</strain>
    </source>
</reference>
<dbReference type="PROSITE" id="PS51725">
    <property type="entry name" value="ABM"/>
    <property type="match status" value="1"/>
</dbReference>
<dbReference type="RefSeq" id="WP_115456606.1">
    <property type="nucleotide sequence ID" value="NZ_QRAP01000001.1"/>
</dbReference>
<keyword evidence="3" id="KW-1185">Reference proteome</keyword>
<comment type="caution">
    <text evidence="2">The sequence shown here is derived from an EMBL/GenBank/DDBJ whole genome shotgun (WGS) entry which is preliminary data.</text>
</comment>
<dbReference type="Proteomes" id="UP000254848">
    <property type="component" value="Unassembled WGS sequence"/>
</dbReference>
<dbReference type="InterPro" id="IPR050744">
    <property type="entry name" value="AI-2_Isomerase_LsrG"/>
</dbReference>
<sequence>MSEVRVVAMLTAKPEFSADIRAAVERVVEPSREETGNIRYDLHEDREHPGTYVFFEIWASDEALKYHDQTAHFRRFVQDVDGKLELLEIRKLDQIA</sequence>
<evidence type="ECO:0000313" key="3">
    <source>
        <dbReference type="Proteomes" id="UP000254848"/>
    </source>
</evidence>
<dbReference type="GO" id="GO:0004497">
    <property type="term" value="F:monooxygenase activity"/>
    <property type="evidence" value="ECO:0007669"/>
    <property type="project" value="UniProtKB-KW"/>
</dbReference>
<name>A0A370R310_9GAMM</name>
<dbReference type="Gene3D" id="3.30.70.100">
    <property type="match status" value="1"/>
</dbReference>
<protein>
    <submittedName>
        <fullName evidence="2">Quinol monooxygenase YgiN</fullName>
    </submittedName>
</protein>
<dbReference type="InterPro" id="IPR007138">
    <property type="entry name" value="ABM_dom"/>
</dbReference>
<evidence type="ECO:0000313" key="2">
    <source>
        <dbReference type="EMBL" id="RDK96822.1"/>
    </source>
</evidence>
<gene>
    <name evidence="2" type="ORF">C8D90_101258</name>
</gene>
<proteinExistence type="predicted"/>
<dbReference type="OrthoDB" id="9812192at2"/>
<accession>A0A370R310</accession>
<dbReference type="GO" id="GO:0005829">
    <property type="term" value="C:cytosol"/>
    <property type="evidence" value="ECO:0007669"/>
    <property type="project" value="TreeGrafter"/>
</dbReference>
<dbReference type="PANTHER" id="PTHR33336:SF3">
    <property type="entry name" value="ABM DOMAIN-CONTAINING PROTEIN"/>
    <property type="match status" value="1"/>
</dbReference>
<feature type="domain" description="ABM" evidence="1">
    <location>
        <begin position="4"/>
        <end position="92"/>
    </location>
</feature>
<dbReference type="EMBL" id="QRAP01000001">
    <property type="protein sequence ID" value="RDK96822.1"/>
    <property type="molecule type" value="Genomic_DNA"/>
</dbReference>
<evidence type="ECO:0000259" key="1">
    <source>
        <dbReference type="PROSITE" id="PS51725"/>
    </source>
</evidence>
<dbReference type="Pfam" id="PF03992">
    <property type="entry name" value="ABM"/>
    <property type="match status" value="1"/>
</dbReference>
<dbReference type="AlphaFoldDB" id="A0A370R310"/>
<dbReference type="InterPro" id="IPR011008">
    <property type="entry name" value="Dimeric_a/b-barrel"/>
</dbReference>
<dbReference type="PANTHER" id="PTHR33336">
    <property type="entry name" value="QUINOL MONOOXYGENASE YGIN-RELATED"/>
    <property type="match status" value="1"/>
</dbReference>
<organism evidence="2 3">
    <name type="scientific">Enterobacillus tribolii</name>
    <dbReference type="NCBI Taxonomy" id="1487935"/>
    <lineage>
        <taxon>Bacteria</taxon>
        <taxon>Pseudomonadati</taxon>
        <taxon>Pseudomonadota</taxon>
        <taxon>Gammaproteobacteria</taxon>
        <taxon>Enterobacterales</taxon>
        <taxon>Hafniaceae</taxon>
        <taxon>Enterobacillus</taxon>
    </lineage>
</organism>
<dbReference type="SUPFAM" id="SSF54909">
    <property type="entry name" value="Dimeric alpha+beta barrel"/>
    <property type="match status" value="1"/>
</dbReference>